<dbReference type="EMBL" id="SELW01000483">
    <property type="protein sequence ID" value="TID25434.1"/>
    <property type="molecule type" value="Genomic_DNA"/>
</dbReference>
<dbReference type="OrthoDB" id="376826at2759"/>
<evidence type="ECO:0000313" key="1">
    <source>
        <dbReference type="EMBL" id="TID25434.1"/>
    </source>
</evidence>
<evidence type="ECO:0000313" key="2">
    <source>
        <dbReference type="Proteomes" id="UP000307173"/>
    </source>
</evidence>
<protein>
    <submittedName>
        <fullName evidence="1">Uncharacterized protein</fullName>
    </submittedName>
</protein>
<comment type="caution">
    <text evidence="1">The sequence shown here is derived from an EMBL/GenBank/DDBJ whole genome shotgun (WGS) entry which is preliminary data.</text>
</comment>
<organism evidence="1 2">
    <name type="scientific">Pichia inconspicua</name>
    <dbReference type="NCBI Taxonomy" id="52247"/>
    <lineage>
        <taxon>Eukaryota</taxon>
        <taxon>Fungi</taxon>
        <taxon>Dikarya</taxon>
        <taxon>Ascomycota</taxon>
        <taxon>Saccharomycotina</taxon>
        <taxon>Pichiomycetes</taxon>
        <taxon>Pichiales</taxon>
        <taxon>Pichiaceae</taxon>
        <taxon>Pichia</taxon>
    </lineage>
</organism>
<keyword evidence="2" id="KW-1185">Reference proteome</keyword>
<dbReference type="Proteomes" id="UP000307173">
    <property type="component" value="Unassembled WGS sequence"/>
</dbReference>
<gene>
    <name evidence="1" type="ORF">CANINC_002970</name>
</gene>
<sequence>MSYFADNGSIRALTKLFENVHVPVLFTHVEAPSETSTDLKTVEPVNDVENAEDLNHNVDLDVEKAATDVIDSVSQDKTLDVTIPNETNVYKHLKEYPIVNSWLKIFHWVPLPRVVRPALMRIAYSDSLSPYTITVDNFLVSGLNSLDSSVPGIRTLRLRDIRNVILDTPIKNIAATTNYTIYQFSDLSQRVLITPSRNGIHQIRSLRGEYLPMAGSEPLIRSQLNPLIKQVNERLASNINKLLTSNENEANEEISINYVHLDTDSNEITQTIQLISTAATRLRPILLERLKQLSSLPENSAKYVSAVYQDSKTNRGDGQMVVILASLETIRKLSTEGWNFVSSSGFMDFVSSNPTLDEKLSIVEETNEAVVLDPIPTSN</sequence>
<proteinExistence type="predicted"/>
<name>A0A4T0X1G2_9ASCO</name>
<dbReference type="Pfam" id="PF17316">
    <property type="entry name" value="Perilipin_2"/>
    <property type="match status" value="1"/>
</dbReference>
<reference evidence="1 2" key="1">
    <citation type="journal article" date="2019" name="Front. Genet.">
        <title>Whole-Genome Sequencing of the Opportunistic Yeast Pathogen Candida inconspicua Uncovers Its Hybrid Origin.</title>
        <authorList>
            <person name="Mixao V."/>
            <person name="Hansen A.P."/>
            <person name="Saus E."/>
            <person name="Boekhout T."/>
            <person name="Lass-Florl C."/>
            <person name="Gabaldon T."/>
        </authorList>
    </citation>
    <scope>NUCLEOTIDE SEQUENCE [LARGE SCALE GENOMIC DNA]</scope>
    <source>
        <strain evidence="1 2">CBS 180</strain>
    </source>
</reference>
<accession>A0A4T0X1G2</accession>
<dbReference type="AlphaFoldDB" id="A0A4T0X1G2"/>